<evidence type="ECO:0000313" key="1">
    <source>
        <dbReference type="EMBL" id="KAJ0178595.1"/>
    </source>
</evidence>
<protein>
    <submittedName>
        <fullName evidence="1">Uncharacterized protein</fullName>
    </submittedName>
</protein>
<dbReference type="EMBL" id="CM034395">
    <property type="protein sequence ID" value="KAJ0178595.1"/>
    <property type="molecule type" value="Genomic_DNA"/>
</dbReference>
<organism evidence="1 2">
    <name type="scientific">Dendrolimus kikuchii</name>
    <dbReference type="NCBI Taxonomy" id="765133"/>
    <lineage>
        <taxon>Eukaryota</taxon>
        <taxon>Metazoa</taxon>
        <taxon>Ecdysozoa</taxon>
        <taxon>Arthropoda</taxon>
        <taxon>Hexapoda</taxon>
        <taxon>Insecta</taxon>
        <taxon>Pterygota</taxon>
        <taxon>Neoptera</taxon>
        <taxon>Endopterygota</taxon>
        <taxon>Lepidoptera</taxon>
        <taxon>Glossata</taxon>
        <taxon>Ditrysia</taxon>
        <taxon>Bombycoidea</taxon>
        <taxon>Lasiocampidae</taxon>
        <taxon>Dendrolimus</taxon>
    </lineage>
</organism>
<evidence type="ECO:0000313" key="2">
    <source>
        <dbReference type="Proteomes" id="UP000824533"/>
    </source>
</evidence>
<keyword evidence="2" id="KW-1185">Reference proteome</keyword>
<sequence>RKSRKSAPTHAIESDPMIIDRIAPFLMTAVMRPFLAATLCLNFIIQTYLTDYDNHQPLEAPKLCFLRNYNCDL</sequence>
<accession>A0ACC1D488</accession>
<gene>
    <name evidence="1" type="ORF">K1T71_005370</name>
</gene>
<dbReference type="Proteomes" id="UP000824533">
    <property type="component" value="Linkage Group LG09"/>
</dbReference>
<proteinExistence type="predicted"/>
<comment type="caution">
    <text evidence="1">The sequence shown here is derived from an EMBL/GenBank/DDBJ whole genome shotgun (WGS) entry which is preliminary data.</text>
</comment>
<reference evidence="1 2" key="1">
    <citation type="journal article" date="2021" name="Front. Genet.">
        <title>Chromosome-Level Genome Assembly Reveals Significant Gene Expansion in the Toll and IMD Signaling Pathways of Dendrolimus kikuchii.</title>
        <authorList>
            <person name="Zhou J."/>
            <person name="Wu P."/>
            <person name="Xiong Z."/>
            <person name="Liu N."/>
            <person name="Zhao N."/>
            <person name="Ji M."/>
            <person name="Qiu Y."/>
            <person name="Yang B."/>
        </authorList>
    </citation>
    <scope>NUCLEOTIDE SEQUENCE [LARGE SCALE GENOMIC DNA]</scope>
    <source>
        <strain evidence="1">Ann1</strain>
    </source>
</reference>
<name>A0ACC1D488_9NEOP</name>
<feature type="non-terminal residue" evidence="1">
    <location>
        <position position="1"/>
    </location>
</feature>